<dbReference type="EMBL" id="VFFF01000001">
    <property type="protein sequence ID" value="TNY33125.1"/>
    <property type="molecule type" value="Genomic_DNA"/>
</dbReference>
<gene>
    <name evidence="9" type="ORF">FHY64_07555</name>
</gene>
<evidence type="ECO:0000313" key="10">
    <source>
        <dbReference type="Proteomes" id="UP000314011"/>
    </source>
</evidence>
<name>A0A5C5GEE3_9RHOB</name>
<dbReference type="InterPro" id="IPR036590">
    <property type="entry name" value="SRAP-like"/>
</dbReference>
<accession>A0A5C5GEE3</accession>
<dbReference type="Pfam" id="PF02586">
    <property type="entry name" value="SRAP"/>
    <property type="match status" value="1"/>
</dbReference>
<evidence type="ECO:0000313" key="9">
    <source>
        <dbReference type="EMBL" id="TNY33125.1"/>
    </source>
</evidence>
<evidence type="ECO:0000256" key="2">
    <source>
        <dbReference type="ARBA" id="ARBA00022670"/>
    </source>
</evidence>
<dbReference type="GO" id="GO:0008233">
    <property type="term" value="F:peptidase activity"/>
    <property type="evidence" value="ECO:0007669"/>
    <property type="project" value="UniProtKB-KW"/>
</dbReference>
<dbReference type="SUPFAM" id="SSF143081">
    <property type="entry name" value="BB1717-like"/>
    <property type="match status" value="1"/>
</dbReference>
<protein>
    <recommendedName>
        <fullName evidence="8">Abasic site processing protein</fullName>
        <ecNumber evidence="8">3.4.-.-</ecNumber>
    </recommendedName>
</protein>
<evidence type="ECO:0000256" key="7">
    <source>
        <dbReference type="ARBA" id="ARBA00023239"/>
    </source>
</evidence>
<keyword evidence="4 8" id="KW-0378">Hydrolase</keyword>
<evidence type="ECO:0000256" key="6">
    <source>
        <dbReference type="ARBA" id="ARBA00023125"/>
    </source>
</evidence>
<dbReference type="OrthoDB" id="9782620at2"/>
<keyword evidence="6" id="KW-0238">DNA-binding</keyword>
<dbReference type="GO" id="GO:0003697">
    <property type="term" value="F:single-stranded DNA binding"/>
    <property type="evidence" value="ECO:0007669"/>
    <property type="project" value="InterPro"/>
</dbReference>
<dbReference type="Proteomes" id="UP000314011">
    <property type="component" value="Unassembled WGS sequence"/>
</dbReference>
<keyword evidence="10" id="KW-1185">Reference proteome</keyword>
<evidence type="ECO:0000256" key="3">
    <source>
        <dbReference type="ARBA" id="ARBA00022763"/>
    </source>
</evidence>
<dbReference type="InterPro" id="IPR003738">
    <property type="entry name" value="SRAP"/>
</dbReference>
<dbReference type="PANTHER" id="PTHR13604:SF0">
    <property type="entry name" value="ABASIC SITE PROCESSING PROTEIN HMCES"/>
    <property type="match status" value="1"/>
</dbReference>
<keyword evidence="2 8" id="KW-0645">Protease</keyword>
<dbReference type="GO" id="GO:0006508">
    <property type="term" value="P:proteolysis"/>
    <property type="evidence" value="ECO:0007669"/>
    <property type="project" value="UniProtKB-KW"/>
</dbReference>
<comment type="similarity">
    <text evidence="1 8">Belongs to the SOS response-associated peptidase family.</text>
</comment>
<comment type="caution">
    <text evidence="9">The sequence shown here is derived from an EMBL/GenBank/DDBJ whole genome shotgun (WGS) entry which is preliminary data.</text>
</comment>
<proteinExistence type="inferred from homology"/>
<evidence type="ECO:0000256" key="5">
    <source>
        <dbReference type="ARBA" id="ARBA00023124"/>
    </source>
</evidence>
<dbReference type="AlphaFoldDB" id="A0A5C5GEE3"/>
<reference evidence="9 10" key="1">
    <citation type="submission" date="2019-06" db="EMBL/GenBank/DDBJ databases">
        <title>Genome of new Rhodobacteraceae sp. SM1903.</title>
        <authorList>
            <person name="Ren X."/>
        </authorList>
    </citation>
    <scope>NUCLEOTIDE SEQUENCE [LARGE SCALE GENOMIC DNA]</scope>
    <source>
        <strain evidence="9 10">SM1903</strain>
    </source>
</reference>
<evidence type="ECO:0000256" key="8">
    <source>
        <dbReference type="RuleBase" id="RU364100"/>
    </source>
</evidence>
<dbReference type="EC" id="3.4.-.-" evidence="8"/>
<sequence>MPGRFFLTRPMDEVADFLGVRDVPNDPPRHNIQPGQEVLTLTPGGVERMRWGLIPVGRKNARGRPVMETLVNARSETVFDKSAYEGVRRAIVAVDGWYEWTGKPRNKTAWRISAKDSGMLAFAAIYDVWTAPGGLQLPQLATVTCAPNDDVAPIHDRMGVLLRPSDFDTWLHGGEDAAAALMAPWPDGLLEIAEAEGVDWSGP</sequence>
<dbReference type="PANTHER" id="PTHR13604">
    <property type="entry name" value="DC12-RELATED"/>
    <property type="match status" value="1"/>
</dbReference>
<dbReference type="GO" id="GO:0016829">
    <property type="term" value="F:lyase activity"/>
    <property type="evidence" value="ECO:0007669"/>
    <property type="project" value="UniProtKB-KW"/>
</dbReference>
<dbReference type="GO" id="GO:0106300">
    <property type="term" value="P:protein-DNA covalent cross-linking repair"/>
    <property type="evidence" value="ECO:0007669"/>
    <property type="project" value="InterPro"/>
</dbReference>
<organism evidence="9 10">
    <name type="scientific">Pelagovum pacificum</name>
    <dbReference type="NCBI Taxonomy" id="2588711"/>
    <lineage>
        <taxon>Bacteria</taxon>
        <taxon>Pseudomonadati</taxon>
        <taxon>Pseudomonadota</taxon>
        <taxon>Alphaproteobacteria</taxon>
        <taxon>Rhodobacterales</taxon>
        <taxon>Paracoccaceae</taxon>
        <taxon>Pelagovum</taxon>
    </lineage>
</organism>
<keyword evidence="7" id="KW-0456">Lyase</keyword>
<evidence type="ECO:0000256" key="1">
    <source>
        <dbReference type="ARBA" id="ARBA00008136"/>
    </source>
</evidence>
<keyword evidence="5" id="KW-0190">Covalent protein-DNA linkage</keyword>
<keyword evidence="3" id="KW-0227">DNA damage</keyword>
<evidence type="ECO:0000256" key="4">
    <source>
        <dbReference type="ARBA" id="ARBA00022801"/>
    </source>
</evidence>
<dbReference type="Gene3D" id="3.90.1680.10">
    <property type="entry name" value="SOS response associated peptidase-like"/>
    <property type="match status" value="1"/>
</dbReference>
<dbReference type="RefSeq" id="WP_140193809.1">
    <property type="nucleotide sequence ID" value="NZ_CP065915.1"/>
</dbReference>